<dbReference type="InterPro" id="IPR013324">
    <property type="entry name" value="RNA_pol_sigma_r3/r4-like"/>
</dbReference>
<feature type="domain" description="RNA polymerase sigma-70 region 4" evidence="7">
    <location>
        <begin position="209"/>
        <end position="257"/>
    </location>
</feature>
<keyword evidence="4" id="KW-0804">Transcription</keyword>
<reference evidence="8 9" key="1">
    <citation type="journal article" date="2019" name="Int. J. Syst. Evol. Microbiol.">
        <title>The Global Catalogue of Microorganisms (GCM) 10K type strain sequencing project: providing services to taxonomists for standard genome sequencing and annotation.</title>
        <authorList>
            <consortium name="The Broad Institute Genomics Platform"/>
            <consortium name="The Broad Institute Genome Sequencing Center for Infectious Disease"/>
            <person name="Wu L."/>
            <person name="Ma J."/>
        </authorList>
    </citation>
    <scope>NUCLEOTIDE SEQUENCE [LARGE SCALE GENOMIC DNA]</scope>
    <source>
        <strain evidence="8 9">JCM 15309</strain>
    </source>
</reference>
<protein>
    <submittedName>
        <fullName evidence="8">SigB/SigF/SigG family RNA polymerase sigma factor</fullName>
    </submittedName>
</protein>
<dbReference type="PANTHER" id="PTHR30385">
    <property type="entry name" value="SIGMA FACTOR F FLAGELLAR"/>
    <property type="match status" value="1"/>
</dbReference>
<dbReference type="InterPro" id="IPR007627">
    <property type="entry name" value="RNA_pol_sigma70_r2"/>
</dbReference>
<accession>A0ABN2QKF5</accession>
<feature type="domain" description="RNA polymerase sigma-70 region 3" evidence="5">
    <location>
        <begin position="126"/>
        <end position="195"/>
    </location>
</feature>
<dbReference type="EMBL" id="BAAAPB010000001">
    <property type="protein sequence ID" value="GAA1954097.1"/>
    <property type="molecule type" value="Genomic_DNA"/>
</dbReference>
<evidence type="ECO:0000256" key="3">
    <source>
        <dbReference type="ARBA" id="ARBA00023125"/>
    </source>
</evidence>
<dbReference type="Gene3D" id="1.20.120.1810">
    <property type="match status" value="1"/>
</dbReference>
<dbReference type="InterPro" id="IPR007630">
    <property type="entry name" value="RNA_pol_sigma70_r4"/>
</dbReference>
<keyword evidence="9" id="KW-1185">Reference proteome</keyword>
<organism evidence="8 9">
    <name type="scientific">Nocardioides panacihumi</name>
    <dbReference type="NCBI Taxonomy" id="400774"/>
    <lineage>
        <taxon>Bacteria</taxon>
        <taxon>Bacillati</taxon>
        <taxon>Actinomycetota</taxon>
        <taxon>Actinomycetes</taxon>
        <taxon>Propionibacteriales</taxon>
        <taxon>Nocardioidaceae</taxon>
        <taxon>Nocardioides</taxon>
    </lineage>
</organism>
<dbReference type="InterPro" id="IPR014284">
    <property type="entry name" value="RNA_pol_sigma-70_dom"/>
</dbReference>
<dbReference type="NCBIfam" id="TIGR02937">
    <property type="entry name" value="sigma70-ECF"/>
    <property type="match status" value="1"/>
</dbReference>
<keyword evidence="3" id="KW-0238">DNA-binding</keyword>
<dbReference type="SUPFAM" id="SSF88659">
    <property type="entry name" value="Sigma3 and sigma4 domains of RNA polymerase sigma factors"/>
    <property type="match status" value="2"/>
</dbReference>
<evidence type="ECO:0000259" key="5">
    <source>
        <dbReference type="Pfam" id="PF04539"/>
    </source>
</evidence>
<dbReference type="PRINTS" id="PR00046">
    <property type="entry name" value="SIGMA70FCT"/>
</dbReference>
<evidence type="ECO:0000313" key="8">
    <source>
        <dbReference type="EMBL" id="GAA1954097.1"/>
    </source>
</evidence>
<dbReference type="PANTHER" id="PTHR30385:SF4">
    <property type="entry name" value="RNA POLYMERASE SIGMA-E FACTOR"/>
    <property type="match status" value="1"/>
</dbReference>
<comment type="caution">
    <text evidence="8">The sequence shown here is derived from an EMBL/GenBank/DDBJ whole genome shotgun (WGS) entry which is preliminary data.</text>
</comment>
<dbReference type="Pfam" id="PF04542">
    <property type="entry name" value="Sigma70_r2"/>
    <property type="match status" value="1"/>
</dbReference>
<dbReference type="CDD" id="cd06171">
    <property type="entry name" value="Sigma70_r4"/>
    <property type="match status" value="1"/>
</dbReference>
<dbReference type="InterPro" id="IPR000943">
    <property type="entry name" value="RNA_pol_sigma70"/>
</dbReference>
<evidence type="ECO:0000259" key="7">
    <source>
        <dbReference type="Pfam" id="PF04545"/>
    </source>
</evidence>
<dbReference type="InterPro" id="IPR013325">
    <property type="entry name" value="RNA_pol_sigma_r2"/>
</dbReference>
<dbReference type="InterPro" id="IPR007624">
    <property type="entry name" value="RNA_pol_sigma70_r3"/>
</dbReference>
<evidence type="ECO:0000313" key="9">
    <source>
        <dbReference type="Proteomes" id="UP001500571"/>
    </source>
</evidence>
<evidence type="ECO:0000256" key="4">
    <source>
        <dbReference type="ARBA" id="ARBA00023163"/>
    </source>
</evidence>
<keyword evidence="2" id="KW-0731">Sigma factor</keyword>
<proteinExistence type="predicted"/>
<feature type="domain" description="RNA polymerase sigma-70 region 2" evidence="6">
    <location>
        <begin position="50"/>
        <end position="112"/>
    </location>
</feature>
<dbReference type="Proteomes" id="UP001500571">
    <property type="component" value="Unassembled WGS sequence"/>
</dbReference>
<dbReference type="Pfam" id="PF04539">
    <property type="entry name" value="Sigma70_r3"/>
    <property type="match status" value="1"/>
</dbReference>
<evidence type="ECO:0000259" key="6">
    <source>
        <dbReference type="Pfam" id="PF04542"/>
    </source>
</evidence>
<name>A0ABN2QKF5_9ACTN</name>
<dbReference type="SUPFAM" id="SSF88946">
    <property type="entry name" value="Sigma2 domain of RNA polymerase sigma factors"/>
    <property type="match status" value="1"/>
</dbReference>
<dbReference type="RefSeq" id="WP_344043341.1">
    <property type="nucleotide sequence ID" value="NZ_BAAAPB010000001.1"/>
</dbReference>
<evidence type="ECO:0000256" key="2">
    <source>
        <dbReference type="ARBA" id="ARBA00023082"/>
    </source>
</evidence>
<gene>
    <name evidence="8" type="ORF">GCM10009798_11630</name>
</gene>
<dbReference type="Gene3D" id="1.20.140.160">
    <property type="match status" value="1"/>
</dbReference>
<dbReference type="Pfam" id="PF04545">
    <property type="entry name" value="Sigma70_r4"/>
    <property type="match status" value="1"/>
</dbReference>
<keyword evidence="1" id="KW-0805">Transcription regulation</keyword>
<evidence type="ECO:0000256" key="1">
    <source>
        <dbReference type="ARBA" id="ARBA00023015"/>
    </source>
</evidence>
<sequence length="269" mass="29583">MTIAATLHHDVPRETRRRETTRLFDEASSALRTQRADLIEQVILVNTGVARSIARRYVGRGIPLEDLEQVAYLALVRAARKFDGDKAEDFLTYAVPTIRGEIKRHFRDLGWTVRPPRRIQELQTNVLRMRESLRDINGRGPSAAEIADKLGVDEADVVEALTAEGCFTPLSLDAPVSSGEPEAASLGDLLPEYDADLSAAEARALLAPALGRLNEREQLIVRLRFVEDLTQAEIGERIGVTQMQVSRLLGGILAKLRDTIAPDGDVAAA</sequence>